<dbReference type="Pfam" id="PF13155">
    <property type="entry name" value="Toprim_2"/>
    <property type="match status" value="1"/>
</dbReference>
<dbReference type="FunFam" id="3.90.980.10:FF:000001">
    <property type="entry name" value="DNA primase"/>
    <property type="match status" value="1"/>
</dbReference>
<keyword evidence="11" id="KW-0651">Protein splicing</keyword>
<evidence type="ECO:0000256" key="7">
    <source>
        <dbReference type="ARBA" id="ARBA00022771"/>
    </source>
</evidence>
<dbReference type="PROSITE" id="PS50819">
    <property type="entry name" value="INTEIN_ENDONUCLEASE"/>
    <property type="match status" value="1"/>
</dbReference>
<dbReference type="SUPFAM" id="SSF55608">
    <property type="entry name" value="Homing endonucleases"/>
    <property type="match status" value="1"/>
</dbReference>
<keyword evidence="13" id="KW-0804">Transcription</keyword>
<dbReference type="InterPro" id="IPR006141">
    <property type="entry name" value="Intein_N"/>
</dbReference>
<dbReference type="Pfam" id="PF08275">
    <property type="entry name" value="DNAG_N"/>
    <property type="match status" value="1"/>
</dbReference>
<dbReference type="PROSITE" id="PS50818">
    <property type="entry name" value="INTEIN_C_TER"/>
    <property type="match status" value="1"/>
</dbReference>
<keyword evidence="5" id="KW-0235">DNA replication</keyword>
<dbReference type="GO" id="GO:0003899">
    <property type="term" value="F:DNA-directed RNA polymerase activity"/>
    <property type="evidence" value="ECO:0007669"/>
    <property type="project" value="InterPro"/>
</dbReference>
<dbReference type="GO" id="GO:0008270">
    <property type="term" value="F:zinc ion binding"/>
    <property type="evidence" value="ECO:0007669"/>
    <property type="project" value="UniProtKB-KW"/>
</dbReference>
<dbReference type="PANTHER" id="PTHR30313:SF2">
    <property type="entry name" value="DNA PRIMASE"/>
    <property type="match status" value="1"/>
</dbReference>
<dbReference type="GO" id="GO:0000428">
    <property type="term" value="C:DNA-directed RNA polymerase complex"/>
    <property type="evidence" value="ECO:0007669"/>
    <property type="project" value="UniProtKB-KW"/>
</dbReference>
<dbReference type="InterPro" id="IPR013264">
    <property type="entry name" value="DNAG_N"/>
</dbReference>
<keyword evidence="7" id="KW-0863">Zinc-finger</keyword>
<evidence type="ECO:0000313" key="17">
    <source>
        <dbReference type="Proteomes" id="UP000230097"/>
    </source>
</evidence>
<dbReference type="Pfam" id="PF14528">
    <property type="entry name" value="LAGLIDADG_3"/>
    <property type="match status" value="1"/>
</dbReference>
<evidence type="ECO:0000313" key="16">
    <source>
        <dbReference type="EMBL" id="PJB98316.1"/>
    </source>
</evidence>
<dbReference type="InterPro" id="IPR006142">
    <property type="entry name" value="INTEIN"/>
</dbReference>
<dbReference type="Gene3D" id="3.40.1360.10">
    <property type="match status" value="1"/>
</dbReference>
<keyword evidence="8" id="KW-0068">Autocatalytic cleavage</keyword>
<dbReference type="Pfam" id="PF01807">
    <property type="entry name" value="Zn_ribbon_DnaG"/>
    <property type="match status" value="1"/>
</dbReference>
<dbReference type="InterPro" id="IPR004042">
    <property type="entry name" value="Intein_endonuc_central"/>
</dbReference>
<dbReference type="GO" id="GO:0016539">
    <property type="term" value="P:intein-mediated protein splicing"/>
    <property type="evidence" value="ECO:0007669"/>
    <property type="project" value="InterPro"/>
</dbReference>
<dbReference type="PANTHER" id="PTHR30313">
    <property type="entry name" value="DNA PRIMASE"/>
    <property type="match status" value="1"/>
</dbReference>
<dbReference type="Gene3D" id="3.90.980.10">
    <property type="entry name" value="DNA primase, catalytic core, N-terminal domain"/>
    <property type="match status" value="1"/>
</dbReference>
<dbReference type="PRINTS" id="PR00379">
    <property type="entry name" value="INTEIN"/>
</dbReference>
<name>A0A2M8DKZ6_9BACT</name>
<dbReference type="PROSITE" id="PS50880">
    <property type="entry name" value="TOPRIM"/>
    <property type="match status" value="1"/>
</dbReference>
<dbReference type="GO" id="GO:0004519">
    <property type="term" value="F:endonuclease activity"/>
    <property type="evidence" value="ECO:0007669"/>
    <property type="project" value="InterPro"/>
</dbReference>
<evidence type="ECO:0000256" key="12">
    <source>
        <dbReference type="ARBA" id="ARBA00023125"/>
    </source>
</evidence>
<dbReference type="CDD" id="cd03364">
    <property type="entry name" value="TOPRIM_DnaG_primases"/>
    <property type="match status" value="1"/>
</dbReference>
<dbReference type="SMART" id="SM00400">
    <property type="entry name" value="ZnF_CHCC"/>
    <property type="match status" value="2"/>
</dbReference>
<gene>
    <name evidence="16" type="ORF">CO078_02160</name>
</gene>
<dbReference type="AlphaFoldDB" id="A0A2M8DKZ6"/>
<evidence type="ECO:0000256" key="5">
    <source>
        <dbReference type="ARBA" id="ARBA00022705"/>
    </source>
</evidence>
<dbReference type="InterPro" id="IPR050219">
    <property type="entry name" value="DnaG_primase"/>
</dbReference>
<protein>
    <recommendedName>
        <fullName evidence="18">DNA primase</fullName>
    </recommendedName>
</protein>
<reference evidence="17" key="1">
    <citation type="submission" date="2017-09" db="EMBL/GenBank/DDBJ databases">
        <title>Depth-based differentiation of microbial function through sediment-hosted aquifers and enrichment of novel symbionts in the deep terrestrial subsurface.</title>
        <authorList>
            <person name="Probst A.J."/>
            <person name="Ladd B."/>
            <person name="Jarett J.K."/>
            <person name="Geller-Mcgrath D.E."/>
            <person name="Sieber C.M.K."/>
            <person name="Emerson J.B."/>
            <person name="Anantharaman K."/>
            <person name="Thomas B.C."/>
            <person name="Malmstrom R."/>
            <person name="Stieglmeier M."/>
            <person name="Klingl A."/>
            <person name="Woyke T."/>
            <person name="Ryan C.M."/>
            <person name="Banfield J.F."/>
        </authorList>
    </citation>
    <scope>NUCLEOTIDE SEQUENCE [LARGE SCALE GENOMIC DNA]</scope>
</reference>
<feature type="domain" description="Toprim" evidence="15">
    <location>
        <begin position="648"/>
        <end position="702"/>
    </location>
</feature>
<keyword evidence="1" id="KW-0240">DNA-directed RNA polymerase</keyword>
<keyword evidence="3" id="KW-0808">Transferase</keyword>
<sequence>MLNSPIDEIKSRLDIVEVIGSYIKLQKTGANFRALCPFHSEKKPSFFVSPARQIWHCFGCFPAKSLIKTEKGFHNIEEIRVGQKVLTYKGRFMPVIRALWRPYKGKMVDIKTRKSNQIVSLTTEHEVYAIKTKNCRYKRHRIGICQWNCKKCKKPFYQNYKIEKLPASQLSLNDYLLYPINQEVKDIEVINPNKYYNRKISNYGPDIGEIPTNIKIDEKFLKLIGYYIAEGSNHRAYIRFSLGNHEKKFASEIKSLIKEIFGIEAGVYLRKKGLRTGIDISACNSKLSNIFENLCGKGAKSKHIPFDFQYLPPEKQRIILEAIFKGDGYSGKVAKCKSDRRYKNITTISLILAEQVRDILLRLNKSPGFYTEKEKVDKKNVNHKTAFTVHWQEDYILNFSQFYQNPKEKVLYWLCPIREIKKRHFKGDVYNLTVAKDHSFMTPNFVVGNCGKGGDLFGFVKEIEGVEFGDALRILAQKAGVELKKYTPEYTKLKSERQRLYEICELATRFFEKQLEESSTGKEAKKYLISRGITEESIKKWRLGYSPDTWQGLSDFLVSKRYKQEEAERAGLSIKNERGSFFDRFRGRIIFPIFDLNSQVIGFGGRVFKEKDKTEIAKYVNTPNTLLYDKSRVLYGLDRAKLEVRKRENCVLVEGYTDVIMSHQAGILNVVATSGTALTPYQLKILKRYSENLILGFDMDVA</sequence>
<dbReference type="InterPro" id="IPR036977">
    <property type="entry name" value="DNA_primase_Znf_CHC2"/>
</dbReference>
<dbReference type="SUPFAM" id="SSF51294">
    <property type="entry name" value="Hedgehog/intein (Hint) domain"/>
    <property type="match status" value="1"/>
</dbReference>
<evidence type="ECO:0000256" key="1">
    <source>
        <dbReference type="ARBA" id="ARBA00022478"/>
    </source>
</evidence>
<evidence type="ECO:0000256" key="6">
    <source>
        <dbReference type="ARBA" id="ARBA00022723"/>
    </source>
</evidence>
<keyword evidence="6" id="KW-0479">Metal-binding</keyword>
<dbReference type="InterPro" id="IPR030934">
    <property type="entry name" value="Intein_C"/>
</dbReference>
<keyword evidence="9" id="KW-0862">Zinc</keyword>
<dbReference type="InterPro" id="IPR006171">
    <property type="entry name" value="TOPRIM_dom"/>
</dbReference>
<dbReference type="SUPFAM" id="SSF56731">
    <property type="entry name" value="DNA primase core"/>
    <property type="match status" value="1"/>
</dbReference>
<accession>A0A2M8DKZ6</accession>
<dbReference type="SUPFAM" id="SSF57783">
    <property type="entry name" value="Zinc beta-ribbon"/>
    <property type="match status" value="2"/>
</dbReference>
<dbReference type="InterPro" id="IPR004860">
    <property type="entry name" value="LAGLIDADG_dom"/>
</dbReference>
<keyword evidence="2" id="KW-0639">Primosome</keyword>
<dbReference type="NCBIfam" id="TIGR01443">
    <property type="entry name" value="intein_Cterm"/>
    <property type="match status" value="1"/>
</dbReference>
<dbReference type="CDD" id="cd00081">
    <property type="entry name" value="Hint"/>
    <property type="match status" value="1"/>
</dbReference>
<dbReference type="InterPro" id="IPR037068">
    <property type="entry name" value="DNA_primase_core_N_sf"/>
</dbReference>
<evidence type="ECO:0000259" key="14">
    <source>
        <dbReference type="PROSITE" id="PS50819"/>
    </source>
</evidence>
<dbReference type="PROSITE" id="PS50817">
    <property type="entry name" value="INTEIN_N_TER"/>
    <property type="match status" value="1"/>
</dbReference>
<dbReference type="Proteomes" id="UP000230097">
    <property type="component" value="Unassembled WGS sequence"/>
</dbReference>
<proteinExistence type="predicted"/>
<comment type="caution">
    <text evidence="16">The sequence shown here is derived from an EMBL/GenBank/DDBJ whole genome shotgun (WGS) entry which is preliminary data.</text>
</comment>
<dbReference type="GO" id="GO:0003677">
    <property type="term" value="F:DNA binding"/>
    <property type="evidence" value="ECO:0007669"/>
    <property type="project" value="UniProtKB-KW"/>
</dbReference>
<feature type="non-terminal residue" evidence="16">
    <location>
        <position position="702"/>
    </location>
</feature>
<dbReference type="Gene3D" id="3.10.28.10">
    <property type="entry name" value="Homing endonucleases"/>
    <property type="match status" value="1"/>
</dbReference>
<organism evidence="16 17">
    <name type="scientific">Candidatus Nealsonbacteria bacterium CG_4_9_14_0_8_um_filter_36_17</name>
    <dbReference type="NCBI Taxonomy" id="1974693"/>
    <lineage>
        <taxon>Bacteria</taxon>
        <taxon>Candidatus Nealsoniibacteriota</taxon>
    </lineage>
</organism>
<dbReference type="Gene3D" id="3.90.580.10">
    <property type="entry name" value="Zinc finger, CHC2-type domain"/>
    <property type="match status" value="2"/>
</dbReference>
<dbReference type="GO" id="GO:0005737">
    <property type="term" value="C:cytoplasm"/>
    <property type="evidence" value="ECO:0007669"/>
    <property type="project" value="TreeGrafter"/>
</dbReference>
<evidence type="ECO:0000256" key="11">
    <source>
        <dbReference type="ARBA" id="ARBA00023000"/>
    </source>
</evidence>
<evidence type="ECO:0000256" key="3">
    <source>
        <dbReference type="ARBA" id="ARBA00022679"/>
    </source>
</evidence>
<dbReference type="GO" id="GO:1990077">
    <property type="term" value="C:primosome complex"/>
    <property type="evidence" value="ECO:0007669"/>
    <property type="project" value="UniProtKB-KW"/>
</dbReference>
<evidence type="ECO:0000256" key="4">
    <source>
        <dbReference type="ARBA" id="ARBA00022695"/>
    </source>
</evidence>
<evidence type="ECO:0000256" key="13">
    <source>
        <dbReference type="ARBA" id="ARBA00023163"/>
    </source>
</evidence>
<dbReference type="GO" id="GO:0006269">
    <property type="term" value="P:DNA replication, synthesis of primer"/>
    <property type="evidence" value="ECO:0007669"/>
    <property type="project" value="UniProtKB-KW"/>
</dbReference>
<evidence type="ECO:0000256" key="10">
    <source>
        <dbReference type="ARBA" id="ARBA00022842"/>
    </source>
</evidence>
<evidence type="ECO:0000256" key="2">
    <source>
        <dbReference type="ARBA" id="ARBA00022515"/>
    </source>
</evidence>
<dbReference type="InterPro" id="IPR036844">
    <property type="entry name" value="Hint_dom_sf"/>
</dbReference>
<dbReference type="InterPro" id="IPR002694">
    <property type="entry name" value="Znf_CHC2"/>
</dbReference>
<evidence type="ECO:0000256" key="9">
    <source>
        <dbReference type="ARBA" id="ARBA00022833"/>
    </source>
</evidence>
<feature type="domain" description="DOD-type homing endonuclease" evidence="14">
    <location>
        <begin position="223"/>
        <end position="365"/>
    </location>
</feature>
<keyword evidence="10" id="KW-0460">Magnesium</keyword>
<dbReference type="InterPro" id="IPR034151">
    <property type="entry name" value="TOPRIM_DnaG_bac"/>
</dbReference>
<evidence type="ECO:0008006" key="18">
    <source>
        <dbReference type="Google" id="ProtNLM"/>
    </source>
</evidence>
<dbReference type="SMART" id="SM00306">
    <property type="entry name" value="HintN"/>
    <property type="match status" value="1"/>
</dbReference>
<keyword evidence="4" id="KW-0548">Nucleotidyltransferase</keyword>
<evidence type="ECO:0000259" key="15">
    <source>
        <dbReference type="PROSITE" id="PS50880"/>
    </source>
</evidence>
<evidence type="ECO:0000256" key="8">
    <source>
        <dbReference type="ARBA" id="ARBA00022813"/>
    </source>
</evidence>
<dbReference type="InterPro" id="IPR027434">
    <property type="entry name" value="Homing_endonucl"/>
</dbReference>
<dbReference type="InterPro" id="IPR003587">
    <property type="entry name" value="Hint_dom_N"/>
</dbReference>
<keyword evidence="12" id="KW-0238">DNA-binding</keyword>
<dbReference type="EMBL" id="PFTC01000052">
    <property type="protein sequence ID" value="PJB98316.1"/>
    <property type="molecule type" value="Genomic_DNA"/>
</dbReference>